<accession>A0A2I5T8R7</accession>
<dbReference type="RefSeq" id="WP_021015779.1">
    <property type="nucleotide sequence ID" value="NZ_CP025084.1"/>
</dbReference>
<dbReference type="STRING" id="104623.Ser39006_02515"/>
<evidence type="ECO:0000313" key="4">
    <source>
        <dbReference type="Proteomes" id="UP000233778"/>
    </source>
</evidence>
<dbReference type="Proteomes" id="UP000017700">
    <property type="component" value="Chromosome"/>
</dbReference>
<reference evidence="1 4" key="3">
    <citation type="submission" date="2017-11" db="EMBL/GenBank/DDBJ databases">
        <title>Complete genome sequence of Serratia sp. ATCC 39006 LacA.</title>
        <authorList>
            <person name="Hampton H.G."/>
            <person name="Jackson S.A."/>
            <person name="Jauregui R."/>
            <person name="Poulter G.T.M."/>
            <person name="Salmond G.P.C."/>
            <person name="Fineran P.C."/>
        </authorList>
    </citation>
    <scope>NUCLEOTIDE SEQUENCE [LARGE SCALE GENOMIC DNA]</scope>
    <source>
        <strain evidence="1 4">ATCC 39006</strain>
    </source>
</reference>
<evidence type="ECO:0000313" key="2">
    <source>
        <dbReference type="EMBL" id="AUH05294.1"/>
    </source>
</evidence>
<proteinExistence type="predicted"/>
<dbReference type="Proteomes" id="UP000233778">
    <property type="component" value="Chromosome"/>
</dbReference>
<protein>
    <submittedName>
        <fullName evidence="2">Uncharacterized protein</fullName>
    </submittedName>
</protein>
<keyword evidence="3" id="KW-1185">Reference proteome</keyword>
<organism evidence="2 3">
    <name type="scientific">Serratia sp. (strain ATCC 39006)</name>
    <name type="common">Prodigiosinella confusarubida</name>
    <dbReference type="NCBI Taxonomy" id="104623"/>
    <lineage>
        <taxon>Bacteria</taxon>
        <taxon>Pseudomonadati</taxon>
        <taxon>Pseudomonadota</taxon>
        <taxon>Gammaproteobacteria</taxon>
        <taxon>Enterobacterales</taxon>
        <taxon>Pectobacteriaceae</taxon>
        <taxon>Prodigiosinella</taxon>
    </lineage>
</organism>
<reference evidence="2" key="2">
    <citation type="submission" date="2013-09" db="EMBL/GenBank/DDBJ databases">
        <authorList>
            <person name="Wang G."/>
            <person name="Yang Y."/>
            <person name="Su Y."/>
        </authorList>
    </citation>
    <scope>NUCLEOTIDE SEQUENCE</scope>
    <source>
        <strain evidence="2">ATCC 39006</strain>
    </source>
</reference>
<dbReference type="AlphaFoldDB" id="A0A2I5T8R7"/>
<dbReference type="EMBL" id="CP025085">
    <property type="protein sequence ID" value="AUH00973.1"/>
    <property type="molecule type" value="Genomic_DNA"/>
</dbReference>
<evidence type="ECO:0000313" key="3">
    <source>
        <dbReference type="Proteomes" id="UP000017700"/>
    </source>
</evidence>
<name>A0A2I5T8R7_SERS3</name>
<reference evidence="2" key="4">
    <citation type="submission" date="2017-11" db="EMBL/GenBank/DDBJ databases">
        <title>Complete genome sequence of Serratia sp. ATCC 39006.</title>
        <authorList>
            <person name="Hampton H.G."/>
            <person name="Jackson S.A."/>
            <person name="Jauregui R."/>
            <person name="Poulter G.T.M."/>
            <person name="Salmond G.P.C."/>
            <person name="Fineran P.C."/>
        </authorList>
    </citation>
    <scope>NUCLEOTIDE SEQUENCE</scope>
    <source>
        <strain evidence="2">ATCC 39006</strain>
    </source>
</reference>
<dbReference type="OrthoDB" id="6491470at2"/>
<reference evidence="2 3" key="1">
    <citation type="journal article" date="2013" name="Genome Announc.">
        <title>Draft genome sequence of Serratia sp. strain ATCC 39006, a model bacterium for analysis of the biosynthesis and regulation of prodigiosin, a carbapenem, and gas vesicles.</title>
        <authorList>
            <person name="Fineran P.C."/>
            <person name="Iglesias Cans M.C."/>
            <person name="Ramsay J.P."/>
            <person name="Wilf N.M."/>
            <person name="Cossyleon D."/>
            <person name="McNeil M.B."/>
            <person name="Williamson N.R."/>
            <person name="Monson R.E."/>
            <person name="Becher S.A."/>
            <person name="Stanton J.A."/>
            <person name="Brugger K."/>
            <person name="Brown S.D."/>
            <person name="Salmond G.P."/>
        </authorList>
    </citation>
    <scope>NUCLEOTIDE SEQUENCE [LARGE SCALE GENOMIC DNA]</scope>
    <source>
        <strain evidence="2">ATCC 39006</strain>
        <strain evidence="3">ATCC 39006 / SC 11482</strain>
    </source>
</reference>
<sequence>MEQTENTGLSLSRIRLIADMSLISQCNPEEMKIAMSLIADLSHNAISTDDYQKIIKSYGNFQLLDTWLAQHGQ</sequence>
<evidence type="ECO:0000313" key="1">
    <source>
        <dbReference type="EMBL" id="AUH00973.1"/>
    </source>
</evidence>
<dbReference type="KEGG" id="sera:Ser39006_014830"/>
<gene>
    <name evidence="1" type="ORF">CWC46_14825</name>
    <name evidence="2" type="ORF">Ser39006_014830</name>
</gene>
<dbReference type="EMBL" id="CP025084">
    <property type="protein sequence ID" value="AUH05294.1"/>
    <property type="molecule type" value="Genomic_DNA"/>
</dbReference>
<dbReference type="KEGG" id="serq:CWC46_14825"/>